<dbReference type="SUPFAM" id="SSF48371">
    <property type="entry name" value="ARM repeat"/>
    <property type="match status" value="1"/>
</dbReference>
<keyword evidence="4" id="KW-1185">Reference proteome</keyword>
<feature type="region of interest" description="Disordered" evidence="1">
    <location>
        <begin position="547"/>
        <end position="566"/>
    </location>
</feature>
<evidence type="ECO:0000256" key="2">
    <source>
        <dbReference type="SAM" id="Phobius"/>
    </source>
</evidence>
<feature type="region of interest" description="Disordered" evidence="1">
    <location>
        <begin position="481"/>
        <end position="514"/>
    </location>
</feature>
<dbReference type="Pfam" id="PF13646">
    <property type="entry name" value="HEAT_2"/>
    <property type="match status" value="1"/>
</dbReference>
<keyword evidence="2" id="KW-1133">Transmembrane helix</keyword>
<dbReference type="Proteomes" id="UP001189429">
    <property type="component" value="Unassembled WGS sequence"/>
</dbReference>
<dbReference type="InterPro" id="IPR016024">
    <property type="entry name" value="ARM-type_fold"/>
</dbReference>
<evidence type="ECO:0000313" key="3">
    <source>
        <dbReference type="EMBL" id="CAK0819493.1"/>
    </source>
</evidence>
<protein>
    <submittedName>
        <fullName evidence="3">Uncharacterized protein</fullName>
    </submittedName>
</protein>
<keyword evidence="2" id="KW-0472">Membrane</keyword>
<evidence type="ECO:0000256" key="1">
    <source>
        <dbReference type="SAM" id="MobiDB-lite"/>
    </source>
</evidence>
<proteinExistence type="predicted"/>
<dbReference type="EMBL" id="CAUYUJ010007080">
    <property type="protein sequence ID" value="CAK0819493.1"/>
    <property type="molecule type" value="Genomic_DNA"/>
</dbReference>
<dbReference type="InterPro" id="IPR011989">
    <property type="entry name" value="ARM-like"/>
</dbReference>
<dbReference type="PANTHER" id="PTHR12697:SF5">
    <property type="entry name" value="DEOXYHYPUSINE HYDROXYLASE"/>
    <property type="match status" value="1"/>
</dbReference>
<feature type="region of interest" description="Disordered" evidence="1">
    <location>
        <begin position="1"/>
        <end position="24"/>
    </location>
</feature>
<keyword evidence="2" id="KW-0812">Transmembrane</keyword>
<dbReference type="PANTHER" id="PTHR12697">
    <property type="entry name" value="PBS LYASE HEAT-LIKE PROTEIN"/>
    <property type="match status" value="1"/>
</dbReference>
<gene>
    <name evidence="3" type="ORF">PCOR1329_LOCUS21481</name>
</gene>
<feature type="transmembrane region" description="Helical" evidence="2">
    <location>
        <begin position="1618"/>
        <end position="1647"/>
    </location>
</feature>
<sequence length="1883" mass="203552">MPPKTPTVALSVGRPEKRRRLVGKQSQQTAFLEQVVGEENRSASREVYLVTLPHTDKEGLEAPAAFSRDESRDAFLDCCGAPDADPAWLASHRGQGAAPVGVKKLVVFKEYCSPVAGVRRAHNRVALHLGKKSKFLTAKRALPNRYQLASRWSCSHDGPWAAVGHGANATPKEPRCALGVDYSAWPAEHPPLTAAKRGPTTARALEKRRTAREQEVDLWPIVVRSGIRNSPNDPRAVRKLMACAKTSWSHEVVAWMSKNEHVLEKVIDKAWAWETVDSFLEDWTKPAVQQSTEALRTPRVCGGRWLHRVRESLPMNRVDVPDQCSSVLMSLKHGRSEAALAVTVAGHFGGEGKSLFLSAVRPLFGGERVQERPGGGQFCFRGLDKAKAAVLDEWVFIDGTALAGLSSESSQRPLGQAGMLLQRLNLHVFIVPIPKPPAPKLLPCPRCFSTLVTSEALKFKPAFMKVAGEAANKAANEAAYEAPGEAANEASDESARRAAKKTAVEATGEAASEAANEVTHEAANEATNEATLKRACPSVRGQFRVAEDSDPAGYKSRSGTAAKESAGIQTLDFPKRPPDLMPLGFAIWANLNKRMRGPAVAGSRRGVALSVDRPEKRRRLVGKQSQQTAFLEQVVGEENRNASREEFRGAFLGCCGALDAGPARLASPRGQGAAPVGVKELVAFKEYRAPVAGVRRAHYRVALHLGKKNKFLTVERALPNKCQLASRWSRSRDGRWSAVGHCVNATPKMPRSALGVDYLAWPAEHPPLTAAKGGPTTARALEKRRTARGQVEGEKGKPEPRVEEVDLWPIVVRSGTRNSPGDPRAARELMARAQTSCSRQVVAWMFKNEHVLEKIIEQAWAWESVDSFLEDVTKPVMRQFRGALRTPCVCGGRWLHRVRESLSMSRIDVPDLCSSILMSLKRGPSGAAPAVTLAGRFGGEGGSLLFSAVRPLFGGERVQLLWLEGKKPVPITMPQNQHVGHMLYMGSAPIFVTCPETALAGLSSVSPQRPQGQAGVLLRRLTLYLFIHFADSQAAGPEASAVPALFLDPRRKRAPVDLREAFLEALPGEVRVKAAAAIGNGLREVVLQAMGELKTMLSDANAMARRSAASAIGQGGHEAVLQAVDGLKALLRDQSASVKEKAAWAVGQGLGEAVHQAVGELKVLLKGRKDRGPGVREKAAWAIGQGGNETVLQAMAELEALLKDPVAKVRAAAAEAIGKGGSDAVRQAMGELHSLLHDSDAGVRKSAAYCLQSSGAEFVDHAVKYLRPSLNWATTESEALRDALDAVDKLGLAAIQSCLPELKLVLRECDLWDKFSASSVAMNQLIIAGAAKPLRRFFMSLPSPLPVDMFHVLQQARGKLASMATKFPTLADYSAIREVESAIDALTAVAEYSCMKAFEAQVGDLLPVKWLAVEAPNGYMVKLGAHGLEAHKCPNSRACPRETINVTVAAAGSGRASASPRADYTCPLARNTSGEGSPCDEGYNSSVAGCAGCLKGWGRSFSDAFLCQRCSSFGWQWAAWLAQPSALLLLSLRSANNAAAQGEAAALANDVLKITLSFSSSSAVILSSLGTSAVNRNFSNHTKDWLGHVSWVTQLGEAIGSSSAADCLLGRVLSLDELLVMSLVNPAIVLSTAVLVLGVICVVRWWRDLGTTFGKDLMTLSLVAGNLYLPSVAAACAIVVPCYHTQAEDYRDSFRMAYSTAESCGDRWFHMLFRAPLLVLVFIVGPFLWWWLLDKCALEEDRRLLRFLTASYRPANQGWEANRLAKNILLKFAVAAAPESYHPGLQLFLVLTLMFTFTAAHLRCYPYKFGALNTIEASSLCVQNVCIMVSSLAVSESWPLTRGFAAHLTLSAYSLLAINAFVLSSLCVWSRFRLDDGHDLVKA</sequence>
<organism evidence="3 4">
    <name type="scientific">Prorocentrum cordatum</name>
    <dbReference type="NCBI Taxonomy" id="2364126"/>
    <lineage>
        <taxon>Eukaryota</taxon>
        <taxon>Sar</taxon>
        <taxon>Alveolata</taxon>
        <taxon>Dinophyceae</taxon>
        <taxon>Prorocentrales</taxon>
        <taxon>Prorocentraceae</taxon>
        <taxon>Prorocentrum</taxon>
    </lineage>
</organism>
<comment type="caution">
    <text evidence="3">The sequence shown here is derived from an EMBL/GenBank/DDBJ whole genome shotgun (WGS) entry which is preliminary data.</text>
</comment>
<dbReference type="SMART" id="SM00567">
    <property type="entry name" value="EZ_HEAT"/>
    <property type="match status" value="4"/>
</dbReference>
<dbReference type="Gene3D" id="1.25.10.10">
    <property type="entry name" value="Leucine-rich Repeat Variant"/>
    <property type="match status" value="2"/>
</dbReference>
<feature type="transmembrane region" description="Helical" evidence="2">
    <location>
        <begin position="1844"/>
        <end position="1869"/>
    </location>
</feature>
<feature type="transmembrane region" description="Helical" evidence="2">
    <location>
        <begin position="1708"/>
        <end position="1732"/>
    </location>
</feature>
<name>A0ABN9RKS2_9DINO</name>
<feature type="transmembrane region" description="Helical" evidence="2">
    <location>
        <begin position="1667"/>
        <end position="1687"/>
    </location>
</feature>
<accession>A0ABN9RKS2</accession>
<evidence type="ECO:0000313" key="4">
    <source>
        <dbReference type="Proteomes" id="UP001189429"/>
    </source>
</evidence>
<dbReference type="InterPro" id="IPR004155">
    <property type="entry name" value="PBS_lyase_HEAT"/>
</dbReference>
<reference evidence="3" key="1">
    <citation type="submission" date="2023-10" db="EMBL/GenBank/DDBJ databases">
        <authorList>
            <person name="Chen Y."/>
            <person name="Shah S."/>
            <person name="Dougan E. K."/>
            <person name="Thang M."/>
            <person name="Chan C."/>
        </authorList>
    </citation>
    <scope>NUCLEOTIDE SEQUENCE [LARGE SCALE GENOMIC DNA]</scope>
</reference>